<dbReference type="Pfam" id="PF01488">
    <property type="entry name" value="Shikimate_DH"/>
    <property type="match status" value="1"/>
</dbReference>
<dbReference type="HOGENOM" id="CLU_044063_0_1_2"/>
<name>F0QT45_VULM7</name>
<dbReference type="KEGG" id="vmo:VMUT_1429"/>
<dbReference type="RefSeq" id="WP_013604796.1">
    <property type="nucleotide sequence ID" value="NC_015151.1"/>
</dbReference>
<evidence type="ECO:0000256" key="2">
    <source>
        <dbReference type="ARBA" id="ARBA00022605"/>
    </source>
</evidence>
<dbReference type="STRING" id="985053.VMUT_1429"/>
<feature type="binding site" evidence="6">
    <location>
        <position position="60"/>
    </location>
    <ligand>
        <name>shikimate</name>
        <dbReference type="ChEBI" id="CHEBI:36208"/>
    </ligand>
</feature>
<dbReference type="GO" id="GO:0009423">
    <property type="term" value="P:chorismate biosynthetic process"/>
    <property type="evidence" value="ECO:0007669"/>
    <property type="project" value="UniProtKB-UniRule"/>
</dbReference>
<evidence type="ECO:0000313" key="9">
    <source>
        <dbReference type="EMBL" id="ADY01634.1"/>
    </source>
</evidence>
<dbReference type="EMBL" id="CP002529">
    <property type="protein sequence ID" value="ADY01634.1"/>
    <property type="molecule type" value="Genomic_DNA"/>
</dbReference>
<comment type="caution">
    <text evidence="6">Lacks conserved residue(s) required for the propagation of feature annotation.</text>
</comment>
<evidence type="ECO:0000256" key="4">
    <source>
        <dbReference type="ARBA" id="ARBA00023002"/>
    </source>
</evidence>
<feature type="domain" description="Shikimate dehydrogenase substrate binding N-terminal" evidence="8">
    <location>
        <begin position="6"/>
        <end position="87"/>
    </location>
</feature>
<dbReference type="InterPro" id="IPR022893">
    <property type="entry name" value="Shikimate_DH_fam"/>
</dbReference>
<evidence type="ECO:0000256" key="1">
    <source>
        <dbReference type="ARBA" id="ARBA00012962"/>
    </source>
</evidence>
<dbReference type="GO" id="GO:0008652">
    <property type="term" value="P:amino acid biosynthetic process"/>
    <property type="evidence" value="ECO:0007669"/>
    <property type="project" value="UniProtKB-KW"/>
</dbReference>
<evidence type="ECO:0000256" key="6">
    <source>
        <dbReference type="HAMAP-Rule" id="MF_00222"/>
    </source>
</evidence>
<dbReference type="UniPathway" id="UPA00053">
    <property type="reaction ID" value="UER00087"/>
</dbReference>
<feature type="binding site" evidence="6">
    <location>
        <begin position="14"/>
        <end position="16"/>
    </location>
    <ligand>
        <name>shikimate</name>
        <dbReference type="ChEBI" id="CHEBI:36208"/>
    </ligand>
</feature>
<keyword evidence="2 6" id="KW-0028">Amino-acid biosynthesis</keyword>
<dbReference type="InterPro" id="IPR046346">
    <property type="entry name" value="Aminoacid_DH-like_N_sf"/>
</dbReference>
<dbReference type="InterPro" id="IPR013708">
    <property type="entry name" value="Shikimate_DH-bd_N"/>
</dbReference>
<dbReference type="GO" id="GO:0050661">
    <property type="term" value="F:NADP binding"/>
    <property type="evidence" value="ECO:0007669"/>
    <property type="project" value="InterPro"/>
</dbReference>
<dbReference type="Proteomes" id="UP000007485">
    <property type="component" value="Chromosome"/>
</dbReference>
<evidence type="ECO:0000313" key="10">
    <source>
        <dbReference type="Proteomes" id="UP000007485"/>
    </source>
</evidence>
<feature type="binding site" evidence="6">
    <location>
        <position position="209"/>
    </location>
    <ligand>
        <name>NADP(+)</name>
        <dbReference type="ChEBI" id="CHEBI:58349"/>
    </ligand>
</feature>
<evidence type="ECO:0000259" key="7">
    <source>
        <dbReference type="Pfam" id="PF01488"/>
    </source>
</evidence>
<keyword evidence="5 6" id="KW-0057">Aromatic amino acid biosynthesis</keyword>
<keyword evidence="3 6" id="KW-0521">NADP</keyword>
<dbReference type="Gene3D" id="3.40.50.10860">
    <property type="entry name" value="Leucine Dehydrogenase, chain A, domain 1"/>
    <property type="match status" value="1"/>
</dbReference>
<proteinExistence type="inferred from homology"/>
<feature type="binding site" evidence="6">
    <location>
        <position position="100"/>
    </location>
    <ligand>
        <name>shikimate</name>
        <dbReference type="ChEBI" id="CHEBI:36208"/>
    </ligand>
</feature>
<dbReference type="Gene3D" id="3.40.50.720">
    <property type="entry name" value="NAD(P)-binding Rossmann-like Domain"/>
    <property type="match status" value="1"/>
</dbReference>
<feature type="binding site" evidence="6">
    <location>
        <position position="233"/>
    </location>
    <ligand>
        <name>NADP(+)</name>
        <dbReference type="ChEBI" id="CHEBI:58349"/>
    </ligand>
</feature>
<comment type="catalytic activity">
    <reaction evidence="6">
        <text>shikimate + NADP(+) = 3-dehydroshikimate + NADPH + H(+)</text>
        <dbReference type="Rhea" id="RHEA:17737"/>
        <dbReference type="ChEBI" id="CHEBI:15378"/>
        <dbReference type="ChEBI" id="CHEBI:16630"/>
        <dbReference type="ChEBI" id="CHEBI:36208"/>
        <dbReference type="ChEBI" id="CHEBI:57783"/>
        <dbReference type="ChEBI" id="CHEBI:58349"/>
        <dbReference type="EC" id="1.1.1.25"/>
    </reaction>
</comment>
<dbReference type="PANTHER" id="PTHR21089">
    <property type="entry name" value="SHIKIMATE DEHYDROGENASE"/>
    <property type="match status" value="1"/>
</dbReference>
<dbReference type="SUPFAM" id="SSF51735">
    <property type="entry name" value="NAD(P)-binding Rossmann-fold domains"/>
    <property type="match status" value="1"/>
</dbReference>
<organism evidence="9 10">
    <name type="scientific">Vulcanisaeta moutnovskia (strain 768-28)</name>
    <dbReference type="NCBI Taxonomy" id="985053"/>
    <lineage>
        <taxon>Archaea</taxon>
        <taxon>Thermoproteota</taxon>
        <taxon>Thermoprotei</taxon>
        <taxon>Thermoproteales</taxon>
        <taxon>Thermoproteaceae</taxon>
        <taxon>Vulcanisaeta</taxon>
    </lineage>
</organism>
<dbReference type="PANTHER" id="PTHR21089:SF1">
    <property type="entry name" value="BIFUNCTIONAL 3-DEHYDROQUINATE DEHYDRATASE_SHIKIMATE DEHYDROGENASE, CHLOROPLASTIC"/>
    <property type="match status" value="1"/>
</dbReference>
<evidence type="ECO:0000259" key="8">
    <source>
        <dbReference type="Pfam" id="PF08501"/>
    </source>
</evidence>
<dbReference type="GO" id="GO:0004764">
    <property type="term" value="F:shikimate 3-dehydrogenase (NADP+) activity"/>
    <property type="evidence" value="ECO:0007669"/>
    <property type="project" value="UniProtKB-UniRule"/>
</dbReference>
<comment type="subunit">
    <text evidence="6">Homodimer.</text>
</comment>
<dbReference type="CDD" id="cd01065">
    <property type="entry name" value="NAD_bind_Shikimate_DH"/>
    <property type="match status" value="1"/>
</dbReference>
<evidence type="ECO:0000256" key="3">
    <source>
        <dbReference type="ARBA" id="ARBA00022857"/>
    </source>
</evidence>
<dbReference type="OrthoDB" id="8744at2157"/>
<dbReference type="GO" id="GO:0019632">
    <property type="term" value="P:shikimate metabolic process"/>
    <property type="evidence" value="ECO:0007669"/>
    <property type="project" value="InterPro"/>
</dbReference>
<gene>
    <name evidence="6" type="primary">aroE</name>
    <name evidence="9" type="ordered locus">VMUT_1429</name>
</gene>
<feature type="binding site" evidence="6">
    <location>
        <position position="85"/>
    </location>
    <ligand>
        <name>shikimate</name>
        <dbReference type="ChEBI" id="CHEBI:36208"/>
    </ligand>
</feature>
<feature type="binding site" evidence="6">
    <location>
        <position position="211"/>
    </location>
    <ligand>
        <name>shikimate</name>
        <dbReference type="ChEBI" id="CHEBI:36208"/>
    </ligand>
</feature>
<dbReference type="GeneID" id="10289081"/>
<dbReference type="eggNOG" id="arCOG01033">
    <property type="taxonomic scope" value="Archaea"/>
</dbReference>
<feature type="binding site" evidence="6">
    <location>
        <position position="240"/>
    </location>
    <ligand>
        <name>shikimate</name>
        <dbReference type="ChEBI" id="CHEBI:36208"/>
    </ligand>
</feature>
<reference evidence="9 10" key="1">
    <citation type="journal article" date="2011" name="J. Bacteriol.">
        <title>Complete genome sequence of 'Vulcanisaeta moutnovskia' strain 768-28, a novel member of the hyperthermophilic crenarchaeal genus vulcanisaeta.</title>
        <authorList>
            <person name="Gumerov V.M."/>
            <person name="Mardanov A.V."/>
            <person name="Beletsky A.V."/>
            <person name="Prokofeva M.I."/>
            <person name="Bonch-Osmolovskaya E.A."/>
            <person name="Ravin N.V."/>
            <person name="Skryabin K.G."/>
        </authorList>
    </citation>
    <scope>NUCLEOTIDE SEQUENCE [LARGE SCALE GENOMIC DNA]</scope>
    <source>
        <strain evidence="9 10">768-28</strain>
    </source>
</reference>
<protein>
    <recommendedName>
        <fullName evidence="1 6">Shikimate dehydrogenase (NADP(+))</fullName>
        <shortName evidence="6">SDH</shortName>
        <ecNumber evidence="1 6">1.1.1.25</ecNumber>
    </recommendedName>
</protein>
<accession>F0QT45</accession>
<comment type="similarity">
    <text evidence="6">Belongs to the shikimate dehydrogenase family.</text>
</comment>
<comment type="pathway">
    <text evidence="6">Metabolic intermediate biosynthesis; chorismate biosynthesis; chorismate from D-erythrose 4-phosphate and phosphoenolpyruvate: step 4/7.</text>
</comment>
<dbReference type="NCBIfam" id="TIGR00507">
    <property type="entry name" value="aroE"/>
    <property type="match status" value="1"/>
</dbReference>
<comment type="function">
    <text evidence="6">Involved in the biosynthesis of the chorismate, which leads to the biosynthesis of aromatic amino acids. Catalyzes the reversible NADPH linked reduction of 3-dehydroshikimate (DHSA) to yield shikimate (SA).</text>
</comment>
<sequence length="267" mass="29325">MRVYAVIGYPLNYTLSPNIHNYVFSALGLDAVYVPLKVSPSRLRHFVEFARDSLSGFNVTIPHKVSIVQLIDGTTGPAKELGSVNTVVNRDGELLGYNTDYLAIRQALSERGYSGGDALIIGAGGVARATALALRDLGCTRVYVMNRTVERGRELCSLINSWGIDCKVLSLQRDFGAKVQLIINATPLGIEEGFPIDPRNAGAELVLDLAYRLSGDTSLVELARSESIRYIDGLEILIRQAIEADKAWLGSFERPDWREVLTVLRGR</sequence>
<dbReference type="SUPFAM" id="SSF53223">
    <property type="entry name" value="Aminoacid dehydrogenase-like, N-terminal domain"/>
    <property type="match status" value="1"/>
</dbReference>
<feature type="binding site" evidence="6">
    <location>
        <begin position="146"/>
        <end position="151"/>
    </location>
    <ligand>
        <name>NADP(+)</name>
        <dbReference type="ChEBI" id="CHEBI:58349"/>
    </ligand>
</feature>
<dbReference type="GO" id="GO:0009073">
    <property type="term" value="P:aromatic amino acid family biosynthetic process"/>
    <property type="evidence" value="ECO:0007669"/>
    <property type="project" value="UniProtKB-KW"/>
</dbReference>
<feature type="domain" description="Quinate/shikimate 5-dehydrogenase/glutamyl-tRNA reductase" evidence="7">
    <location>
        <begin position="114"/>
        <end position="186"/>
    </location>
</feature>
<dbReference type="AlphaFoldDB" id="F0QT45"/>
<keyword evidence="10" id="KW-1185">Reference proteome</keyword>
<feature type="binding site" evidence="6">
    <location>
        <begin position="122"/>
        <end position="126"/>
    </location>
    <ligand>
        <name>NADP(+)</name>
        <dbReference type="ChEBI" id="CHEBI:58349"/>
    </ligand>
</feature>
<feature type="active site" description="Proton acceptor" evidence="6">
    <location>
        <position position="64"/>
    </location>
</feature>
<dbReference type="InterPro" id="IPR011342">
    <property type="entry name" value="Shikimate_DH"/>
</dbReference>
<dbReference type="Pfam" id="PF08501">
    <property type="entry name" value="Shikimate_dh_N"/>
    <property type="match status" value="1"/>
</dbReference>
<dbReference type="InterPro" id="IPR036291">
    <property type="entry name" value="NAD(P)-bd_dom_sf"/>
</dbReference>
<dbReference type="HAMAP" id="MF_00222">
    <property type="entry name" value="Shikimate_DH_AroE"/>
    <property type="match status" value="1"/>
</dbReference>
<evidence type="ECO:0000256" key="5">
    <source>
        <dbReference type="ARBA" id="ARBA00023141"/>
    </source>
</evidence>
<dbReference type="EC" id="1.1.1.25" evidence="1 6"/>
<keyword evidence="4 6" id="KW-0560">Oxidoreductase</keyword>
<dbReference type="InterPro" id="IPR006151">
    <property type="entry name" value="Shikm_DH/Glu-tRNA_Rdtase"/>
</dbReference>